<sequence length="324" mass="35136">MTHPETPLPHPKKVILDTDPGVDDALALLLAFRSPELSIVGITTVCGNVPVEQGCVNVFRILDLLGLQEEPPVARGAERPLRGAPEGAEGVHGPDGLGGIDEGRYPPPRLRLSSLSAEELILQLVRDHPGKITLITLGPLTNLAQILLRNRAALEGLNEVIVMGGAVTVPGNVTPYAEFNIIVDPEAAQVVLEAGLPLTLVGLDVTHQVILPRRTVEAMARTHPHPRARFLLDCTGHYMDFHEKHDRIDGCYLHDPLAVGVAIQPSLVKTRDGFLTVDTHQGPMRGRITERSSILEGPQPAPVQVCVTVEADRFLALFLERLYL</sequence>
<evidence type="ECO:0000313" key="6">
    <source>
        <dbReference type="Proteomes" id="UP000769766"/>
    </source>
</evidence>
<protein>
    <submittedName>
        <fullName evidence="5">Nucleoside hydrolase</fullName>
    </submittedName>
</protein>
<dbReference type="Pfam" id="PF01156">
    <property type="entry name" value="IU_nuc_hydro"/>
    <property type="match status" value="1"/>
</dbReference>
<name>A0A932CMA7_UNCTE</name>
<reference evidence="5" key="1">
    <citation type="submission" date="2020-07" db="EMBL/GenBank/DDBJ databases">
        <title>Huge and variable diversity of episymbiotic CPR bacteria and DPANN archaea in groundwater ecosystems.</title>
        <authorList>
            <person name="He C.Y."/>
            <person name="Keren R."/>
            <person name="Whittaker M."/>
            <person name="Farag I.F."/>
            <person name="Doudna J."/>
            <person name="Cate J.H.D."/>
            <person name="Banfield J.F."/>
        </authorList>
    </citation>
    <scope>NUCLEOTIDE SEQUENCE</scope>
    <source>
        <strain evidence="5">NC_groundwater_672_Ag_B-0.1um_62_36</strain>
    </source>
</reference>
<dbReference type="PANTHER" id="PTHR12304">
    <property type="entry name" value="INOSINE-URIDINE PREFERRING NUCLEOSIDE HYDROLASE"/>
    <property type="match status" value="1"/>
</dbReference>
<dbReference type="EMBL" id="JACPRF010000067">
    <property type="protein sequence ID" value="MBI2875686.1"/>
    <property type="molecule type" value="Genomic_DNA"/>
</dbReference>
<dbReference type="InterPro" id="IPR036452">
    <property type="entry name" value="Ribo_hydro-like"/>
</dbReference>
<feature type="domain" description="Inosine/uridine-preferring nucleoside hydrolase" evidence="4">
    <location>
        <begin position="14"/>
        <end position="315"/>
    </location>
</feature>
<keyword evidence="1 5" id="KW-0378">Hydrolase</keyword>
<accession>A0A932CMA7</accession>
<dbReference type="GO" id="GO:0006152">
    <property type="term" value="P:purine nucleoside catabolic process"/>
    <property type="evidence" value="ECO:0007669"/>
    <property type="project" value="TreeGrafter"/>
</dbReference>
<dbReference type="Proteomes" id="UP000769766">
    <property type="component" value="Unassembled WGS sequence"/>
</dbReference>
<proteinExistence type="predicted"/>
<dbReference type="SUPFAM" id="SSF53590">
    <property type="entry name" value="Nucleoside hydrolase"/>
    <property type="match status" value="1"/>
</dbReference>
<dbReference type="Gene3D" id="3.90.245.10">
    <property type="entry name" value="Ribonucleoside hydrolase-like"/>
    <property type="match status" value="1"/>
</dbReference>
<keyword evidence="2" id="KW-0326">Glycosidase</keyword>
<dbReference type="CDD" id="cd02650">
    <property type="entry name" value="nuc_hydro_CaPnhB"/>
    <property type="match status" value="1"/>
</dbReference>
<dbReference type="InterPro" id="IPR023186">
    <property type="entry name" value="IUNH"/>
</dbReference>
<evidence type="ECO:0000256" key="2">
    <source>
        <dbReference type="ARBA" id="ARBA00023295"/>
    </source>
</evidence>
<gene>
    <name evidence="5" type="ORF">HYY20_02255</name>
</gene>
<evidence type="ECO:0000256" key="3">
    <source>
        <dbReference type="SAM" id="MobiDB-lite"/>
    </source>
</evidence>
<dbReference type="AlphaFoldDB" id="A0A932CMA7"/>
<dbReference type="PANTHER" id="PTHR12304:SF4">
    <property type="entry name" value="URIDINE NUCLEOSIDASE"/>
    <property type="match status" value="1"/>
</dbReference>
<evidence type="ECO:0000256" key="1">
    <source>
        <dbReference type="ARBA" id="ARBA00022801"/>
    </source>
</evidence>
<comment type="caution">
    <text evidence="5">The sequence shown here is derived from an EMBL/GenBank/DDBJ whole genome shotgun (WGS) entry which is preliminary data.</text>
</comment>
<feature type="region of interest" description="Disordered" evidence="3">
    <location>
        <begin position="78"/>
        <end position="100"/>
    </location>
</feature>
<organism evidence="5 6">
    <name type="scientific">Tectimicrobiota bacterium</name>
    <dbReference type="NCBI Taxonomy" id="2528274"/>
    <lineage>
        <taxon>Bacteria</taxon>
        <taxon>Pseudomonadati</taxon>
        <taxon>Nitrospinota/Tectimicrobiota group</taxon>
        <taxon>Candidatus Tectimicrobiota</taxon>
    </lineage>
</organism>
<evidence type="ECO:0000313" key="5">
    <source>
        <dbReference type="EMBL" id="MBI2875686.1"/>
    </source>
</evidence>
<evidence type="ECO:0000259" key="4">
    <source>
        <dbReference type="Pfam" id="PF01156"/>
    </source>
</evidence>
<dbReference type="InterPro" id="IPR001910">
    <property type="entry name" value="Inosine/uridine_hydrolase_dom"/>
</dbReference>
<dbReference type="GO" id="GO:0005829">
    <property type="term" value="C:cytosol"/>
    <property type="evidence" value="ECO:0007669"/>
    <property type="project" value="TreeGrafter"/>
</dbReference>
<dbReference type="GO" id="GO:0008477">
    <property type="term" value="F:purine nucleosidase activity"/>
    <property type="evidence" value="ECO:0007669"/>
    <property type="project" value="TreeGrafter"/>
</dbReference>